<keyword evidence="2" id="KW-1185">Reference proteome</keyword>
<dbReference type="Proteomes" id="UP000321907">
    <property type="component" value="Unassembled WGS sequence"/>
</dbReference>
<dbReference type="InterPro" id="IPR019861">
    <property type="entry name" value="PorP/SprF_Bacteroidetes"/>
</dbReference>
<proteinExistence type="predicted"/>
<dbReference type="NCBIfam" id="TIGR03519">
    <property type="entry name" value="T9SS_PorP_fam"/>
    <property type="match status" value="1"/>
</dbReference>
<protein>
    <submittedName>
        <fullName evidence="1">Type IX secretion system membrane protein PorP/SprF</fullName>
    </submittedName>
</protein>
<reference evidence="1 2" key="1">
    <citation type="submission" date="2019-08" db="EMBL/GenBank/DDBJ databases">
        <title>Lewinella sp. strain SSH13 Genome sequencing and assembly.</title>
        <authorList>
            <person name="Kim I."/>
        </authorList>
    </citation>
    <scope>NUCLEOTIDE SEQUENCE [LARGE SCALE GENOMIC DNA]</scope>
    <source>
        <strain evidence="1 2">SSH13</strain>
    </source>
</reference>
<comment type="caution">
    <text evidence="1">The sequence shown here is derived from an EMBL/GenBank/DDBJ whole genome shotgun (WGS) entry which is preliminary data.</text>
</comment>
<evidence type="ECO:0000313" key="1">
    <source>
        <dbReference type="EMBL" id="TXF91675.1"/>
    </source>
</evidence>
<dbReference type="OrthoDB" id="1114455at2"/>
<accession>A0A5C7FN87</accession>
<organism evidence="1 2">
    <name type="scientific">Neolewinella aurantiaca</name>
    <dbReference type="NCBI Taxonomy" id="2602767"/>
    <lineage>
        <taxon>Bacteria</taxon>
        <taxon>Pseudomonadati</taxon>
        <taxon>Bacteroidota</taxon>
        <taxon>Saprospiria</taxon>
        <taxon>Saprospirales</taxon>
        <taxon>Lewinellaceae</taxon>
        <taxon>Neolewinella</taxon>
    </lineage>
</organism>
<dbReference type="Pfam" id="PF11751">
    <property type="entry name" value="PorP_SprF"/>
    <property type="match status" value="1"/>
</dbReference>
<dbReference type="EMBL" id="VOXD01000001">
    <property type="protein sequence ID" value="TXF91675.1"/>
    <property type="molecule type" value="Genomic_DNA"/>
</dbReference>
<sequence>MPGLPGRKNLFMKYTRLAGLGLVFALMCGSTLFAQQLSLFTQYRENATLINPAAMESDYLTSEGDYNMTFGANYRRQWAGLENTPETQSIRFSYVNNRLSGATFSAGGYLLNDQTGPTGYTGFYGRVGTILGRNPEYAGISVALSAGYVGYRVRSSELIVRDQGDGLTGVDQSQSHPDLGLGIYAYNYVGNDHMLYGGISVPQLLGFDLTYQNDNGEFSIQRLRHYYGMAGWYWFTGQDSYLELSSWVKYVEGAPLNADLSVRYQLPSAPYMGMGLSTAGNFHFEAGINVGQSYNSDTNFRIGYGYDYSFSSFGPSVGSTHELQVAVSLAR</sequence>
<gene>
    <name evidence="1" type="ORF">FUA23_00385</name>
</gene>
<name>A0A5C7FN87_9BACT</name>
<evidence type="ECO:0000313" key="2">
    <source>
        <dbReference type="Proteomes" id="UP000321907"/>
    </source>
</evidence>
<dbReference type="AlphaFoldDB" id="A0A5C7FN87"/>